<dbReference type="Gene3D" id="3.30.200.20">
    <property type="entry name" value="Phosphorylase Kinase, domain 1"/>
    <property type="match status" value="1"/>
</dbReference>
<dbReference type="GO" id="GO:0010992">
    <property type="term" value="P:ubiquitin recycling"/>
    <property type="evidence" value="ECO:0007669"/>
    <property type="project" value="TreeGrafter"/>
</dbReference>
<dbReference type="InterPro" id="IPR019775">
    <property type="entry name" value="WD40_repeat_CS"/>
</dbReference>
<name>A0A5M8I887_CHLPH</name>
<feature type="repeat" description="TPR" evidence="5">
    <location>
        <begin position="388"/>
        <end position="421"/>
    </location>
</feature>
<protein>
    <submittedName>
        <fullName evidence="7">Protein kinase</fullName>
    </submittedName>
</protein>
<feature type="repeat" description="WD" evidence="4">
    <location>
        <begin position="509"/>
        <end position="549"/>
    </location>
</feature>
<dbReference type="PANTHER" id="PTHR19849">
    <property type="entry name" value="PHOSPHOLIPASE A-2-ACTIVATING PROTEIN"/>
    <property type="match status" value="1"/>
</dbReference>
<dbReference type="Pfam" id="PF00069">
    <property type="entry name" value="Pkinase"/>
    <property type="match status" value="1"/>
</dbReference>
<dbReference type="SUPFAM" id="SSF56112">
    <property type="entry name" value="Protein kinase-like (PK-like)"/>
    <property type="match status" value="1"/>
</dbReference>
<dbReference type="GO" id="GO:0005737">
    <property type="term" value="C:cytoplasm"/>
    <property type="evidence" value="ECO:0007669"/>
    <property type="project" value="TreeGrafter"/>
</dbReference>
<dbReference type="GO" id="GO:0005524">
    <property type="term" value="F:ATP binding"/>
    <property type="evidence" value="ECO:0007669"/>
    <property type="project" value="InterPro"/>
</dbReference>
<dbReference type="PROSITE" id="PS00108">
    <property type="entry name" value="PROTEIN_KINASE_ST"/>
    <property type="match status" value="1"/>
</dbReference>
<proteinExistence type="predicted"/>
<dbReference type="EMBL" id="VMRG01000003">
    <property type="protein sequence ID" value="KAA6230459.1"/>
    <property type="molecule type" value="Genomic_DNA"/>
</dbReference>
<feature type="repeat" description="WD" evidence="4">
    <location>
        <begin position="602"/>
        <end position="643"/>
    </location>
</feature>
<feature type="repeat" description="WD" evidence="4">
    <location>
        <begin position="727"/>
        <end position="768"/>
    </location>
</feature>
<dbReference type="PANTHER" id="PTHR19849:SF1">
    <property type="entry name" value="F-BOX_WD REPEAT-CONTAINING PROTEIN 7"/>
    <property type="match status" value="1"/>
</dbReference>
<dbReference type="InterPro" id="IPR019734">
    <property type="entry name" value="TPR_rpt"/>
</dbReference>
<dbReference type="AlphaFoldDB" id="A0A5M8I887"/>
<evidence type="ECO:0000256" key="4">
    <source>
        <dbReference type="PROSITE-ProRule" id="PRU00221"/>
    </source>
</evidence>
<sequence>MSLLHDLRNLFQKDKQPPVTTVKAKAEIPAPVTLVVPNPLHQDIPDQAKPSPAGGTIVRQVVDDQQPSPHEILAHIDWAVKKAKTYRTGDLIENRYKVEEVMSGAMGYVYIGRDARQQITFAIKQPKESMLADRDLFSRVLHEADSWTGLGMHPNIAYCYFVKQIEDVPHIFIEYVGGGSLEEWISDRRCADYKVGLDMAIQFCNGLERAHERGMIHRDIKPRNILVTKEGLVKVTDFGIAGGIKVGGKVGAISGDQQGTRMGEMMGTLAYMSPEQFRDPRQKSAEAPEGVWYESDVYSFGVCLWEMFCGRRPREISIGVTGDAPDPQILRRDIPAGLRTLLLSSVDLDRGKRPQDFSELREKLNGIYRYLYGSDAPHYQLELHDTTADELNNQGYSYYELGKKEEARKCFEAAVKVNNTNPHPKALFNLLLLQWRAGEIDDMEVLNRIYNRFTNPSFSNETIAELLAFIHAERYDLESAKEELKEYAGKYEELFGLSMSGSIGWIRTFKGHSGYVNSVSLSADGRYAISAAGRMLKLWEVSSGQCLRTFEGHSGSVDSVSLNIDSVDSVSLNIDGQYALSGCNDGTIRLWEMSTGKCLRTFEGHRYGVASVSLTADGRYALSGGGDKTLKLWEVSTGKCLRTFEGHSDRVSSGSLSADGKYVLSGSFDATLKLWDVSTGKCLRTFEGHRGNVNSVSLSADGKYAISGSADGTLKLWDISTGLCLRTFEGSQKVYSVCLIAEGRYAISGSWRNTLKLWEVSTGQCLRTFEGHSGYVNSVSLSADGKYALSGGGGSNSGAVEY</sequence>
<evidence type="ECO:0000313" key="7">
    <source>
        <dbReference type="EMBL" id="KAA6230459.1"/>
    </source>
</evidence>
<dbReference type="InterPro" id="IPR013105">
    <property type="entry name" value="TPR_2"/>
</dbReference>
<dbReference type="Gene3D" id="2.130.10.10">
    <property type="entry name" value="YVTN repeat-like/Quinoprotein amine dehydrogenase"/>
    <property type="match status" value="3"/>
</dbReference>
<dbReference type="PRINTS" id="PR00320">
    <property type="entry name" value="GPROTEINBRPT"/>
</dbReference>
<feature type="repeat" description="WD" evidence="4">
    <location>
        <begin position="686"/>
        <end position="727"/>
    </location>
</feature>
<dbReference type="PROSITE" id="PS50005">
    <property type="entry name" value="TPR"/>
    <property type="match status" value="1"/>
</dbReference>
<dbReference type="GO" id="GO:0043161">
    <property type="term" value="P:proteasome-mediated ubiquitin-dependent protein catabolic process"/>
    <property type="evidence" value="ECO:0007669"/>
    <property type="project" value="TreeGrafter"/>
</dbReference>
<organism evidence="7">
    <name type="scientific">Chlorobium phaeovibrioides</name>
    <dbReference type="NCBI Taxonomy" id="1094"/>
    <lineage>
        <taxon>Bacteria</taxon>
        <taxon>Pseudomonadati</taxon>
        <taxon>Chlorobiota</taxon>
        <taxon>Chlorobiia</taxon>
        <taxon>Chlorobiales</taxon>
        <taxon>Chlorobiaceae</taxon>
        <taxon>Chlorobium/Pelodictyon group</taxon>
        <taxon>Chlorobium</taxon>
    </lineage>
</organism>
<evidence type="ECO:0000256" key="2">
    <source>
        <dbReference type="ARBA" id="ARBA00022737"/>
    </source>
</evidence>
<keyword evidence="2" id="KW-0677">Repeat</keyword>
<feature type="repeat" description="WD" evidence="4">
    <location>
        <begin position="644"/>
        <end position="685"/>
    </location>
</feature>
<dbReference type="CDD" id="cd00200">
    <property type="entry name" value="WD40"/>
    <property type="match status" value="1"/>
</dbReference>
<comment type="caution">
    <text evidence="7">The sequence shown here is derived from an EMBL/GenBank/DDBJ whole genome shotgun (WGS) entry which is preliminary data.</text>
</comment>
<dbReference type="PROSITE" id="PS50231">
    <property type="entry name" value="RICIN_B_LECTIN"/>
    <property type="match status" value="1"/>
</dbReference>
<keyword evidence="3 5" id="KW-0802">TPR repeat</keyword>
<dbReference type="SUPFAM" id="SSF50978">
    <property type="entry name" value="WD40 repeat-like"/>
    <property type="match status" value="1"/>
</dbReference>
<dbReference type="PROSITE" id="PS50011">
    <property type="entry name" value="PROTEIN_KINASE_DOM"/>
    <property type="match status" value="1"/>
</dbReference>
<dbReference type="RefSeq" id="WP_151418911.1">
    <property type="nucleotide sequence ID" value="NZ_CM018433.1"/>
</dbReference>
<keyword evidence="7" id="KW-0418">Kinase</keyword>
<gene>
    <name evidence="7" type="ORF">FP507_10580</name>
</gene>
<dbReference type="PROSITE" id="PS00678">
    <property type="entry name" value="WD_REPEATS_1"/>
    <property type="match status" value="4"/>
</dbReference>
<reference evidence="7" key="1">
    <citation type="submission" date="2019-07" db="EMBL/GenBank/DDBJ databases">
        <title>Draft genome Sequence of Chlorobium phaeovibrioides sp. strain PhvTcv-s14, from the Phylum Chlorobi.</title>
        <authorList>
            <person name="Babenko V."/>
            <person name="Boldyreva D."/>
            <person name="Kanygina A."/>
            <person name="Selezneva O."/>
            <person name="Akopiyan T."/>
            <person name="Lunina O."/>
        </authorList>
    </citation>
    <scope>NUCLEOTIDE SEQUENCE [LARGE SCALE GENOMIC DNA]</scope>
    <source>
        <strain evidence="7">GrTcv12</strain>
        <plasmid evidence="7">pl1</plasmid>
    </source>
</reference>
<dbReference type="InterPro" id="IPR015943">
    <property type="entry name" value="WD40/YVTN_repeat-like_dom_sf"/>
</dbReference>
<evidence type="ECO:0000256" key="1">
    <source>
        <dbReference type="ARBA" id="ARBA00022574"/>
    </source>
</evidence>
<dbReference type="PROSITE" id="PS50294">
    <property type="entry name" value="WD_REPEATS_REGION"/>
    <property type="match status" value="4"/>
</dbReference>
<keyword evidence="7" id="KW-0808">Transferase</keyword>
<dbReference type="GO" id="GO:0004672">
    <property type="term" value="F:protein kinase activity"/>
    <property type="evidence" value="ECO:0007669"/>
    <property type="project" value="InterPro"/>
</dbReference>
<dbReference type="Gene3D" id="1.25.40.10">
    <property type="entry name" value="Tetratricopeptide repeat domain"/>
    <property type="match status" value="1"/>
</dbReference>
<dbReference type="Pfam" id="PF00400">
    <property type="entry name" value="WD40"/>
    <property type="match status" value="7"/>
</dbReference>
<dbReference type="Gene3D" id="1.10.510.10">
    <property type="entry name" value="Transferase(Phosphotransferase) domain 1"/>
    <property type="match status" value="1"/>
</dbReference>
<feature type="domain" description="Protein kinase" evidence="6">
    <location>
        <begin position="95"/>
        <end position="371"/>
    </location>
</feature>
<keyword evidence="1 4" id="KW-0853">WD repeat</keyword>
<dbReference type="SMART" id="SM00320">
    <property type="entry name" value="WD40"/>
    <property type="match status" value="7"/>
</dbReference>
<dbReference type="SUPFAM" id="SSF48452">
    <property type="entry name" value="TPR-like"/>
    <property type="match status" value="1"/>
</dbReference>
<evidence type="ECO:0000259" key="6">
    <source>
        <dbReference type="PROSITE" id="PS50011"/>
    </source>
</evidence>
<evidence type="ECO:0000256" key="5">
    <source>
        <dbReference type="PROSITE-ProRule" id="PRU00339"/>
    </source>
</evidence>
<feature type="repeat" description="WD" evidence="4">
    <location>
        <begin position="560"/>
        <end position="601"/>
    </location>
</feature>
<dbReference type="SMART" id="SM00220">
    <property type="entry name" value="S_TKc"/>
    <property type="match status" value="1"/>
</dbReference>
<dbReference type="Pfam" id="PF07719">
    <property type="entry name" value="TPR_2"/>
    <property type="match status" value="1"/>
</dbReference>
<keyword evidence="7" id="KW-0614">Plasmid</keyword>
<dbReference type="InterPro" id="IPR000719">
    <property type="entry name" value="Prot_kinase_dom"/>
</dbReference>
<dbReference type="Proteomes" id="UP000327458">
    <property type="component" value="Plasmid pl1"/>
</dbReference>
<dbReference type="GO" id="GO:0043130">
    <property type="term" value="F:ubiquitin binding"/>
    <property type="evidence" value="ECO:0007669"/>
    <property type="project" value="TreeGrafter"/>
</dbReference>
<dbReference type="CDD" id="cd14014">
    <property type="entry name" value="STKc_PknB_like"/>
    <property type="match status" value="1"/>
</dbReference>
<geneLocation type="plasmid" evidence="7">
    <name>pl1</name>
</geneLocation>
<accession>A0A5M8I887</accession>
<dbReference type="InterPro" id="IPR008271">
    <property type="entry name" value="Ser/Thr_kinase_AS"/>
</dbReference>
<dbReference type="SMART" id="SM00028">
    <property type="entry name" value="TPR"/>
    <property type="match status" value="1"/>
</dbReference>
<dbReference type="InterPro" id="IPR036322">
    <property type="entry name" value="WD40_repeat_dom_sf"/>
</dbReference>
<dbReference type="InterPro" id="IPR011990">
    <property type="entry name" value="TPR-like_helical_dom_sf"/>
</dbReference>
<dbReference type="PROSITE" id="PS50082">
    <property type="entry name" value="WD_REPEATS_2"/>
    <property type="match status" value="6"/>
</dbReference>
<dbReference type="InterPro" id="IPR001680">
    <property type="entry name" value="WD40_rpt"/>
</dbReference>
<evidence type="ECO:0000256" key="3">
    <source>
        <dbReference type="ARBA" id="ARBA00022803"/>
    </source>
</evidence>
<dbReference type="InterPro" id="IPR020472">
    <property type="entry name" value="WD40_PAC1"/>
</dbReference>
<dbReference type="InterPro" id="IPR011009">
    <property type="entry name" value="Kinase-like_dom_sf"/>
</dbReference>